<sequence length="300" mass="34419">MHPRDRLRFAGTSTNYRKIVDKNYKIFPRESVIALKLDANTSGEAKFELWMRDEKHMDVSNTPNRKFHVPKSSLRLVLAGFQVQKCLKLQIYDTVRSYNEVVDIVSETASSITQLELELSHAYSHIRIRKNNKKLSTKHLEEFASKFPNLSSINLSGWTRDITGNGLAIVRQMKCCHRVDIDSSLRISFNDKALDVIAKKSSKKDPIKEVIMYGPTHKFSLNALISFLQNGNFEDRANLHLSIVNATLTQVREALFNRPIDSLVVEKGGDDDDFYIYKGKDKYYLWVEVNEHGEDSSDSD</sequence>
<dbReference type="WBParaSite" id="ACRNAN_scaffold335.g18470.t1">
    <property type="protein sequence ID" value="ACRNAN_scaffold335.g18470.t1"/>
    <property type="gene ID" value="ACRNAN_scaffold335.g18470"/>
</dbReference>
<reference evidence="2" key="1">
    <citation type="submission" date="2022-11" db="UniProtKB">
        <authorList>
            <consortium name="WormBaseParasite"/>
        </authorList>
    </citation>
    <scope>IDENTIFICATION</scope>
</reference>
<dbReference type="Proteomes" id="UP000887540">
    <property type="component" value="Unplaced"/>
</dbReference>
<dbReference type="AlphaFoldDB" id="A0A914DNH4"/>
<organism evidence="1 2">
    <name type="scientific">Acrobeloides nanus</name>
    <dbReference type="NCBI Taxonomy" id="290746"/>
    <lineage>
        <taxon>Eukaryota</taxon>
        <taxon>Metazoa</taxon>
        <taxon>Ecdysozoa</taxon>
        <taxon>Nematoda</taxon>
        <taxon>Chromadorea</taxon>
        <taxon>Rhabditida</taxon>
        <taxon>Tylenchina</taxon>
        <taxon>Cephalobomorpha</taxon>
        <taxon>Cephaloboidea</taxon>
        <taxon>Cephalobidae</taxon>
        <taxon>Acrobeloides</taxon>
    </lineage>
</organism>
<accession>A0A914DNH4</accession>
<evidence type="ECO:0000313" key="2">
    <source>
        <dbReference type="WBParaSite" id="ACRNAN_scaffold335.g18470.t1"/>
    </source>
</evidence>
<evidence type="ECO:0000313" key="1">
    <source>
        <dbReference type="Proteomes" id="UP000887540"/>
    </source>
</evidence>
<protein>
    <submittedName>
        <fullName evidence="2">Uncharacterized protein</fullName>
    </submittedName>
</protein>
<proteinExistence type="predicted"/>
<name>A0A914DNH4_9BILA</name>
<keyword evidence="1" id="KW-1185">Reference proteome</keyword>